<proteinExistence type="predicted"/>
<dbReference type="InterPro" id="IPR032623">
    <property type="entry name" value="FecR_N"/>
</dbReference>
<dbReference type="EMBL" id="JACAQR010000003">
    <property type="protein sequence ID" value="NWD40753.1"/>
    <property type="molecule type" value="Genomic_DNA"/>
</dbReference>
<dbReference type="Proteomes" id="UP000546584">
    <property type="component" value="Unassembled WGS sequence"/>
</dbReference>
<evidence type="ECO:0000313" key="3">
    <source>
        <dbReference type="EMBL" id="NWD40753.1"/>
    </source>
</evidence>
<accession>A0AAJ3H074</accession>
<dbReference type="PANTHER" id="PTHR30273:SF2">
    <property type="entry name" value="PROTEIN FECR"/>
    <property type="match status" value="1"/>
</dbReference>
<dbReference type="Pfam" id="PF16220">
    <property type="entry name" value="DUF4880"/>
    <property type="match status" value="1"/>
</dbReference>
<dbReference type="Pfam" id="PF04773">
    <property type="entry name" value="FecR"/>
    <property type="match status" value="1"/>
</dbReference>
<protein>
    <submittedName>
        <fullName evidence="3">FecR family protein</fullName>
    </submittedName>
</protein>
<organism evidence="3 4">
    <name type="scientific">Pseudomonas yamanorum</name>
    <dbReference type="NCBI Taxonomy" id="515393"/>
    <lineage>
        <taxon>Bacteria</taxon>
        <taxon>Pseudomonadati</taxon>
        <taxon>Pseudomonadota</taxon>
        <taxon>Gammaproteobacteria</taxon>
        <taxon>Pseudomonadales</taxon>
        <taxon>Pseudomonadaceae</taxon>
        <taxon>Pseudomonas</taxon>
    </lineage>
</organism>
<evidence type="ECO:0000259" key="2">
    <source>
        <dbReference type="Pfam" id="PF16220"/>
    </source>
</evidence>
<dbReference type="RefSeq" id="WP_177025392.1">
    <property type="nucleotide sequence ID" value="NZ_JACAQR010000003.1"/>
</dbReference>
<comment type="caution">
    <text evidence="3">The sequence shown here is derived from an EMBL/GenBank/DDBJ whole genome shotgun (WGS) entry which is preliminary data.</text>
</comment>
<dbReference type="PANTHER" id="PTHR30273">
    <property type="entry name" value="PERIPLASMIC SIGNAL SENSOR AND SIGMA FACTOR ACTIVATOR FECR-RELATED"/>
    <property type="match status" value="1"/>
</dbReference>
<reference evidence="3 4" key="1">
    <citation type="submission" date="2020-04" db="EMBL/GenBank/DDBJ databases">
        <title>Molecular characterization of pseudomonads from Agaricus bisporus reveal novel blotch 2 pathogens in Western Europe.</title>
        <authorList>
            <person name="Taparia T."/>
            <person name="Krijger M."/>
            <person name="Haynes E."/>
            <person name="Elpinstone J.G."/>
            <person name="Noble R."/>
            <person name="Van Der Wolf J."/>
        </authorList>
    </citation>
    <scope>NUCLEOTIDE SEQUENCE [LARGE SCALE GENOMIC DNA]</scope>
    <source>
        <strain evidence="3 4">IPO3753</strain>
    </source>
</reference>
<dbReference type="Gene3D" id="2.60.120.1440">
    <property type="match status" value="1"/>
</dbReference>
<dbReference type="PIRSF" id="PIRSF018266">
    <property type="entry name" value="FecR"/>
    <property type="match status" value="1"/>
</dbReference>
<gene>
    <name evidence="3" type="ORF">HX826_02690</name>
</gene>
<evidence type="ECO:0000313" key="4">
    <source>
        <dbReference type="Proteomes" id="UP000546584"/>
    </source>
</evidence>
<evidence type="ECO:0000259" key="1">
    <source>
        <dbReference type="Pfam" id="PF04773"/>
    </source>
</evidence>
<feature type="domain" description="FecR protein" evidence="1">
    <location>
        <begin position="112"/>
        <end position="203"/>
    </location>
</feature>
<name>A0AAJ3H074_9PSED</name>
<dbReference type="GO" id="GO:0016989">
    <property type="term" value="F:sigma factor antagonist activity"/>
    <property type="evidence" value="ECO:0007669"/>
    <property type="project" value="TreeGrafter"/>
</dbReference>
<dbReference type="AlphaFoldDB" id="A0AAJ3H074"/>
<feature type="domain" description="FecR N-terminal" evidence="2">
    <location>
        <begin position="12"/>
        <end position="51"/>
    </location>
</feature>
<dbReference type="InterPro" id="IPR012373">
    <property type="entry name" value="Ferrdict_sens_TM"/>
</dbReference>
<sequence>MSLLRPEEAVVEEAARWMALLQSEHASTQERQAFETWCAADIRHRQVIDQMSGGMGLLRNHALRGVPSEHLLYSLKAPSSRRRFVAGSLGIVALAALFLGRRQGWLVDTGELSTGTGERKYFTLDDGSLLTLNAQSRAIARFDAHQRVLELREGELLVDVAQDPARPFVVQTRHGQIRALGTRFLVQRDEASTRLVMLHSRVEVVTQDGARQIVEAGQSMRFDEQHTFGLGPLKGDEAGWSQGRLEVHDRSLSEVIDSLRSYRHGILRLNPNVAQLRLSGIYPLDDTDRTLQLLENSLPIRVTYHSAYWVSIEAR</sequence>
<dbReference type="InterPro" id="IPR006860">
    <property type="entry name" value="FecR"/>
</dbReference>